<dbReference type="Proteomes" id="UP001470230">
    <property type="component" value="Unassembled WGS sequence"/>
</dbReference>
<accession>A0ABR2GJA6</accession>
<protein>
    <recommendedName>
        <fullName evidence="3">Transposase IS30-like HTH domain-containing protein</fullName>
    </recommendedName>
</protein>
<gene>
    <name evidence="1" type="ORF">M9Y10_037217</name>
</gene>
<evidence type="ECO:0000313" key="1">
    <source>
        <dbReference type="EMBL" id="KAK8833995.1"/>
    </source>
</evidence>
<dbReference type="SUPFAM" id="SSF46894">
    <property type="entry name" value="C-terminal effector domain of the bipartite response regulators"/>
    <property type="match status" value="1"/>
</dbReference>
<dbReference type="EMBL" id="JAPFFF010000558">
    <property type="protein sequence ID" value="KAK8833995.1"/>
    <property type="molecule type" value="Genomic_DNA"/>
</dbReference>
<organism evidence="1 2">
    <name type="scientific">Tritrichomonas musculus</name>
    <dbReference type="NCBI Taxonomy" id="1915356"/>
    <lineage>
        <taxon>Eukaryota</taxon>
        <taxon>Metamonada</taxon>
        <taxon>Parabasalia</taxon>
        <taxon>Tritrichomonadida</taxon>
        <taxon>Tritrichomonadidae</taxon>
        <taxon>Tritrichomonas</taxon>
    </lineage>
</organism>
<reference evidence="1 2" key="1">
    <citation type="submission" date="2024-04" db="EMBL/GenBank/DDBJ databases">
        <title>Tritrichomonas musculus Genome.</title>
        <authorList>
            <person name="Alves-Ferreira E."/>
            <person name="Grigg M."/>
            <person name="Lorenzi H."/>
            <person name="Galac M."/>
        </authorList>
    </citation>
    <scope>NUCLEOTIDE SEQUENCE [LARGE SCALE GENOMIC DNA]</scope>
    <source>
        <strain evidence="1 2">EAF2021</strain>
    </source>
</reference>
<proteinExistence type="predicted"/>
<sequence>MTDAQKQEILNLKNKGNSYRKIAVLLSLPENTVKSFLRREQQQNNKTGICRNCNKKLELIPKHKAKIFCSDNCRITYWRKMKKRGGLNEAVSKAI</sequence>
<keyword evidence="2" id="KW-1185">Reference proteome</keyword>
<comment type="caution">
    <text evidence="1">The sequence shown here is derived from an EMBL/GenBank/DDBJ whole genome shotgun (WGS) entry which is preliminary data.</text>
</comment>
<name>A0ABR2GJA6_9EUKA</name>
<evidence type="ECO:0008006" key="3">
    <source>
        <dbReference type="Google" id="ProtNLM"/>
    </source>
</evidence>
<dbReference type="InterPro" id="IPR016032">
    <property type="entry name" value="Sig_transdc_resp-reg_C-effctor"/>
</dbReference>
<evidence type="ECO:0000313" key="2">
    <source>
        <dbReference type="Proteomes" id="UP001470230"/>
    </source>
</evidence>